<name>A0ABZ3CAK1_9ACTN</name>
<sequence>MPRPGLAAKENEPDTPQDMDLRELPRAVRAELRSLSQETAEIVGAHLLKAGELVTSDPQLAYAHAEAARRRAARLAVTREATGETAYAAGEYAVALQEFRALRRMNGGTEFIAVMADCERALGRPDRALKLVREGLDAQPDFNQRVELRLVEAGTRLDQGQQAEALRVLKAEIEASAGKGSRAGRARLRYGYADLLEQSGDATGAERWFAAAAALDTEGETDAEDRVARLQGIVLDLDEDALAGDAPEVDAAEDEDGQQGADDVGDTAADETPDVDTDPEPDEDEEEDADAEPDEDADAEPGEDADADAEPDGDAPAPETP</sequence>
<protein>
    <recommendedName>
        <fullName evidence="4">Tetratricopeptide repeat protein</fullName>
    </recommendedName>
</protein>
<accession>A0ABZ3CAK1</accession>
<feature type="region of interest" description="Disordered" evidence="1">
    <location>
        <begin position="249"/>
        <end position="321"/>
    </location>
</feature>
<dbReference type="RefSeq" id="WP_342373316.1">
    <property type="nucleotide sequence ID" value="NZ_CP115965.1"/>
</dbReference>
<feature type="region of interest" description="Disordered" evidence="1">
    <location>
        <begin position="1"/>
        <end position="20"/>
    </location>
</feature>
<keyword evidence="3" id="KW-1185">Reference proteome</keyword>
<feature type="compositionally biased region" description="Acidic residues" evidence="1">
    <location>
        <begin position="249"/>
        <end position="313"/>
    </location>
</feature>
<dbReference type="Gene3D" id="1.25.40.10">
    <property type="entry name" value="Tetratricopeptide repeat domain"/>
    <property type="match status" value="1"/>
</dbReference>
<organism evidence="2 3">
    <name type="scientific">Propioniciclava soli</name>
    <dbReference type="NCBI Taxonomy" id="2775081"/>
    <lineage>
        <taxon>Bacteria</taxon>
        <taxon>Bacillati</taxon>
        <taxon>Actinomycetota</taxon>
        <taxon>Actinomycetes</taxon>
        <taxon>Propionibacteriales</taxon>
        <taxon>Propionibacteriaceae</taxon>
        <taxon>Propioniciclava</taxon>
    </lineage>
</organism>
<gene>
    <name evidence="2" type="ORF">PCC79_06295</name>
</gene>
<evidence type="ECO:0000313" key="2">
    <source>
        <dbReference type="EMBL" id="WZW99799.1"/>
    </source>
</evidence>
<reference evidence="2 3" key="1">
    <citation type="journal article" date="2023" name="Environ Microbiome">
        <title>A coral-associated actinobacterium mitigates coral bleaching under heat stress.</title>
        <authorList>
            <person name="Li J."/>
            <person name="Zou Y."/>
            <person name="Li Q."/>
            <person name="Zhang J."/>
            <person name="Bourne D.G."/>
            <person name="Lyu Y."/>
            <person name="Liu C."/>
            <person name="Zhang S."/>
        </authorList>
    </citation>
    <scope>NUCLEOTIDE SEQUENCE [LARGE SCALE GENOMIC DNA]</scope>
    <source>
        <strain evidence="2 3">SCSIO 13291</strain>
    </source>
</reference>
<dbReference type="EMBL" id="CP115965">
    <property type="protein sequence ID" value="WZW99799.1"/>
    <property type="molecule type" value="Genomic_DNA"/>
</dbReference>
<proteinExistence type="predicted"/>
<dbReference type="Proteomes" id="UP001434337">
    <property type="component" value="Chromosome"/>
</dbReference>
<evidence type="ECO:0008006" key="4">
    <source>
        <dbReference type="Google" id="ProtNLM"/>
    </source>
</evidence>
<evidence type="ECO:0000256" key="1">
    <source>
        <dbReference type="SAM" id="MobiDB-lite"/>
    </source>
</evidence>
<evidence type="ECO:0000313" key="3">
    <source>
        <dbReference type="Proteomes" id="UP001434337"/>
    </source>
</evidence>
<dbReference type="InterPro" id="IPR011990">
    <property type="entry name" value="TPR-like_helical_dom_sf"/>
</dbReference>
<dbReference type="SUPFAM" id="SSF48452">
    <property type="entry name" value="TPR-like"/>
    <property type="match status" value="1"/>
</dbReference>